<evidence type="ECO:0000256" key="4">
    <source>
        <dbReference type="ARBA" id="ARBA00041057"/>
    </source>
</evidence>
<name>A0A9P8LHG8_9PEZI</name>
<keyword evidence="12" id="KW-0479">Metal-binding</keyword>
<keyword evidence="12" id="KW-0460">Magnesium</keyword>
<evidence type="ECO:0000256" key="11">
    <source>
        <dbReference type="ARBA" id="ARBA00049015"/>
    </source>
</evidence>
<evidence type="ECO:0000256" key="1">
    <source>
        <dbReference type="ARBA" id="ARBA00010702"/>
    </source>
</evidence>
<dbReference type="Pfam" id="PF03747">
    <property type="entry name" value="ADP_ribosyl_GH"/>
    <property type="match status" value="2"/>
</dbReference>
<dbReference type="GO" id="GO:0004649">
    <property type="term" value="F:poly(ADP-ribose) glycohydrolase activity"/>
    <property type="evidence" value="ECO:0007669"/>
    <property type="project" value="UniProtKB-EC"/>
</dbReference>
<feature type="binding site" evidence="12">
    <location>
        <position position="58"/>
    </location>
    <ligand>
        <name>Mg(2+)</name>
        <dbReference type="ChEBI" id="CHEBI:18420"/>
        <label>1</label>
    </ligand>
</feature>
<evidence type="ECO:0000313" key="14">
    <source>
        <dbReference type="Proteomes" id="UP000750711"/>
    </source>
</evidence>
<evidence type="ECO:0000256" key="3">
    <source>
        <dbReference type="ARBA" id="ARBA00022801"/>
    </source>
</evidence>
<comment type="cofactor">
    <cofactor evidence="12">
        <name>Mg(2+)</name>
        <dbReference type="ChEBI" id="CHEBI:18420"/>
    </cofactor>
    <text evidence="12">Binds 2 magnesium ions per subunit.</text>
</comment>
<comment type="catalytic activity">
    <reaction evidence="11">
        <text>alpha-NAD(+) + H2O = ADP-D-ribose + nicotinamide + H(+)</text>
        <dbReference type="Rhea" id="RHEA:68792"/>
        <dbReference type="ChEBI" id="CHEBI:15377"/>
        <dbReference type="ChEBI" id="CHEBI:15378"/>
        <dbReference type="ChEBI" id="CHEBI:17154"/>
        <dbReference type="ChEBI" id="CHEBI:57967"/>
        <dbReference type="ChEBI" id="CHEBI:77017"/>
    </reaction>
</comment>
<sequence>MSYQDLPALSSRIRGSLFGLAVTDALGGPAEFHMRGTFEQVVGYRYNEISDLPPGTWSDDTSMTLCLAQSLIDSHGTFVPQDSLRKYIRWYREGYLSAIDRCFDIGMTTRRALAIWERHFAAGGGFLGEREMDERGHEEGLAEVKRALSGKASDDADTVGAIYGALAGAYYGVDAIPKEWIEGLMKKEVVGRIADGVVDLADKGPIEDEHRALES</sequence>
<dbReference type="GO" id="GO:0046872">
    <property type="term" value="F:metal ion binding"/>
    <property type="evidence" value="ECO:0007669"/>
    <property type="project" value="UniProtKB-KW"/>
</dbReference>
<dbReference type="InterPro" id="IPR036705">
    <property type="entry name" value="Ribosyl_crysJ1_sf"/>
</dbReference>
<evidence type="ECO:0000256" key="6">
    <source>
        <dbReference type="ARBA" id="ARBA00042471"/>
    </source>
</evidence>
<keyword evidence="14" id="KW-1185">Reference proteome</keyword>
<keyword evidence="3" id="KW-0378">Hydrolase</keyword>
<dbReference type="PANTHER" id="PTHR16222">
    <property type="entry name" value="ADP-RIBOSYLGLYCOHYDROLASE"/>
    <property type="match status" value="1"/>
</dbReference>
<feature type="binding site" evidence="12">
    <location>
        <position position="60"/>
    </location>
    <ligand>
        <name>Mg(2+)</name>
        <dbReference type="ChEBI" id="CHEBI:18420"/>
        <label>1</label>
    </ligand>
</feature>
<protein>
    <recommendedName>
        <fullName evidence="4">ADP-ribosylhydrolase ARH3</fullName>
        <ecNumber evidence="2">3.2.1.143</ecNumber>
    </recommendedName>
    <alternativeName>
        <fullName evidence="5">ADP-ribose glycohydrolase ARH3</fullName>
    </alternativeName>
    <alternativeName>
        <fullName evidence="6">ADP-ribosylhydrolase 3</fullName>
    </alternativeName>
    <alternativeName>
        <fullName evidence="9">O-acetyl-ADP-ribose deacetylase ARH3</fullName>
    </alternativeName>
    <alternativeName>
        <fullName evidence="10">Poly(ADP-ribose) glycohydrolase ARH3</fullName>
    </alternativeName>
    <alternativeName>
        <fullName evidence="8">[Protein ADP-ribosylarginine] hydrolase-like protein 2</fullName>
    </alternativeName>
    <alternativeName>
        <fullName evidence="7">[Protein ADP-ribosylserine] hydrolase</fullName>
    </alternativeName>
</protein>
<dbReference type="InterPro" id="IPR005502">
    <property type="entry name" value="Ribosyl_crysJ1"/>
</dbReference>
<accession>A0A9P8LHG8</accession>
<proteinExistence type="inferred from homology"/>
<dbReference type="PANTHER" id="PTHR16222:SF24">
    <property type="entry name" value="ADP-RIBOSYLHYDROLASE ARH3"/>
    <property type="match status" value="1"/>
</dbReference>
<evidence type="ECO:0000313" key="13">
    <source>
        <dbReference type="EMBL" id="KAH0565499.1"/>
    </source>
</evidence>
<comment type="similarity">
    <text evidence="1">Belongs to the ADP-ribosylglycohydrolase family.</text>
</comment>
<dbReference type="AlphaFoldDB" id="A0A9P8LHG8"/>
<dbReference type="InterPro" id="IPR050792">
    <property type="entry name" value="ADP-ribosylglycohydrolase"/>
</dbReference>
<dbReference type="EC" id="3.2.1.143" evidence="2"/>
<dbReference type="SUPFAM" id="SSF101478">
    <property type="entry name" value="ADP-ribosylglycohydrolase"/>
    <property type="match status" value="2"/>
</dbReference>
<evidence type="ECO:0000256" key="5">
    <source>
        <dbReference type="ARBA" id="ARBA00042398"/>
    </source>
</evidence>
<organism evidence="13 14">
    <name type="scientific">Trichoglossum hirsutum</name>
    <dbReference type="NCBI Taxonomy" id="265104"/>
    <lineage>
        <taxon>Eukaryota</taxon>
        <taxon>Fungi</taxon>
        <taxon>Dikarya</taxon>
        <taxon>Ascomycota</taxon>
        <taxon>Pezizomycotina</taxon>
        <taxon>Geoglossomycetes</taxon>
        <taxon>Geoglossales</taxon>
        <taxon>Geoglossaceae</taxon>
        <taxon>Trichoglossum</taxon>
    </lineage>
</organism>
<evidence type="ECO:0000256" key="7">
    <source>
        <dbReference type="ARBA" id="ARBA00042722"/>
    </source>
</evidence>
<dbReference type="Gene3D" id="1.10.4080.10">
    <property type="entry name" value="ADP-ribosylation/Crystallin J1"/>
    <property type="match status" value="2"/>
</dbReference>
<evidence type="ECO:0000256" key="2">
    <source>
        <dbReference type="ARBA" id="ARBA00012255"/>
    </source>
</evidence>
<evidence type="ECO:0000256" key="12">
    <source>
        <dbReference type="PIRSR" id="PIRSR605502-1"/>
    </source>
</evidence>
<dbReference type="EMBL" id="JAGHQM010000088">
    <property type="protein sequence ID" value="KAH0565499.1"/>
    <property type="molecule type" value="Genomic_DNA"/>
</dbReference>
<evidence type="ECO:0000256" key="10">
    <source>
        <dbReference type="ARBA" id="ARBA00043193"/>
    </source>
</evidence>
<evidence type="ECO:0000256" key="9">
    <source>
        <dbReference type="ARBA" id="ARBA00043187"/>
    </source>
</evidence>
<evidence type="ECO:0000256" key="8">
    <source>
        <dbReference type="ARBA" id="ARBA00042850"/>
    </source>
</evidence>
<feature type="binding site" evidence="12">
    <location>
        <position position="59"/>
    </location>
    <ligand>
        <name>Mg(2+)</name>
        <dbReference type="ChEBI" id="CHEBI:18420"/>
        <label>1</label>
    </ligand>
</feature>
<comment type="caution">
    <text evidence="13">The sequence shown here is derived from an EMBL/GenBank/DDBJ whole genome shotgun (WGS) entry which is preliminary data.</text>
</comment>
<dbReference type="Proteomes" id="UP000750711">
    <property type="component" value="Unassembled WGS sequence"/>
</dbReference>
<gene>
    <name evidence="13" type="ORF">GP486_001108</name>
</gene>
<reference evidence="13" key="1">
    <citation type="submission" date="2021-03" db="EMBL/GenBank/DDBJ databases">
        <title>Comparative genomics and phylogenomic investigation of the class Geoglossomycetes provide insights into ecological specialization and systematics.</title>
        <authorList>
            <person name="Melie T."/>
            <person name="Pirro S."/>
            <person name="Miller A.N."/>
            <person name="Quandt A."/>
        </authorList>
    </citation>
    <scope>NUCLEOTIDE SEQUENCE</scope>
    <source>
        <strain evidence="13">CAQ_001_2017</strain>
    </source>
</reference>